<keyword evidence="5 6" id="KW-0472">Membrane</keyword>
<organism evidence="8 9">
    <name type="scientific">Mycolicibacterium hodleri</name>
    <dbReference type="NCBI Taxonomy" id="49897"/>
    <lineage>
        <taxon>Bacteria</taxon>
        <taxon>Bacillati</taxon>
        <taxon>Actinomycetota</taxon>
        <taxon>Actinomycetes</taxon>
        <taxon>Mycobacteriales</taxon>
        <taxon>Mycobacteriaceae</taxon>
        <taxon>Mycolicibacterium</taxon>
    </lineage>
</organism>
<evidence type="ECO:0000256" key="4">
    <source>
        <dbReference type="ARBA" id="ARBA00022989"/>
    </source>
</evidence>
<feature type="transmembrane region" description="Helical" evidence="6">
    <location>
        <begin position="151"/>
        <end position="172"/>
    </location>
</feature>
<keyword evidence="3 6" id="KW-0812">Transmembrane</keyword>
<evidence type="ECO:0000256" key="1">
    <source>
        <dbReference type="ARBA" id="ARBA00004651"/>
    </source>
</evidence>
<evidence type="ECO:0000313" key="8">
    <source>
        <dbReference type="EMBL" id="TQR84358.1"/>
    </source>
</evidence>
<dbReference type="AlphaFoldDB" id="A0A544VWJ9"/>
<reference evidence="8 9" key="1">
    <citation type="submission" date="2018-10" db="EMBL/GenBank/DDBJ databases">
        <title>Draft genome of Mycobacterium hodleri strain B.</title>
        <authorList>
            <person name="Amande T.J."/>
            <person name="Mcgenity T.J."/>
        </authorList>
    </citation>
    <scope>NUCLEOTIDE SEQUENCE [LARGE SCALE GENOMIC DNA]</scope>
    <source>
        <strain evidence="8 9">B</strain>
    </source>
</reference>
<keyword evidence="9" id="KW-1185">Reference proteome</keyword>
<comment type="subcellular location">
    <subcellularLocation>
        <location evidence="1">Cell membrane</location>
        <topology evidence="1">Multi-pass membrane protein</topology>
    </subcellularLocation>
</comment>
<feature type="transmembrane region" description="Helical" evidence="6">
    <location>
        <begin position="42"/>
        <end position="64"/>
    </location>
</feature>
<evidence type="ECO:0000256" key="5">
    <source>
        <dbReference type="ARBA" id="ARBA00023136"/>
    </source>
</evidence>
<keyword evidence="4 6" id="KW-1133">Transmembrane helix</keyword>
<accession>A0A544VWJ9</accession>
<comment type="caution">
    <text evidence="8">The sequence shown here is derived from an EMBL/GenBank/DDBJ whole genome shotgun (WGS) entry which is preliminary data.</text>
</comment>
<keyword evidence="2" id="KW-1003">Cell membrane</keyword>
<gene>
    <name evidence="8" type="ORF">D8S82_22545</name>
</gene>
<dbReference type="InterPro" id="IPR051791">
    <property type="entry name" value="Pra-immunoreactive"/>
</dbReference>
<evidence type="ECO:0000259" key="7">
    <source>
        <dbReference type="Pfam" id="PF06271"/>
    </source>
</evidence>
<dbReference type="GO" id="GO:0005886">
    <property type="term" value="C:plasma membrane"/>
    <property type="evidence" value="ECO:0007669"/>
    <property type="project" value="UniProtKB-SubCell"/>
</dbReference>
<evidence type="ECO:0000256" key="6">
    <source>
        <dbReference type="SAM" id="Phobius"/>
    </source>
</evidence>
<name>A0A544VWJ9_9MYCO</name>
<dbReference type="Proteomes" id="UP000315759">
    <property type="component" value="Unassembled WGS sequence"/>
</dbReference>
<evidence type="ECO:0000256" key="3">
    <source>
        <dbReference type="ARBA" id="ARBA00022692"/>
    </source>
</evidence>
<sequence length="308" mass="32516">MPVPLASWLSRAGALGLDVLPGAAVLATATLIALSVPLRGGWWWACVGLGSAAVLWTGFNRLLLPGASGQSVGRRTFGTTLVRHDDSVVGPATLLVRDTAHLLDTAPAFLGWLWPLKDARRRTLADVMTGTEVRVASSPEAPRGARRRAGIVALAAAAVCAAGAIASVTVVARQDASVTDTSAAITAQGPHIVEQILSYYPDTLQADFGRAQSLVTDAYRGQLTHQQQTVRKAGAVRNEYWVTNSSVLDAAHGRATMLLFLQGQRGAAPDQRYLSATVRVKFVQSGPGTWQVDNLTVVTSPQPIEAKP</sequence>
<dbReference type="EMBL" id="VIFX01000032">
    <property type="protein sequence ID" value="TQR84358.1"/>
    <property type="molecule type" value="Genomic_DNA"/>
</dbReference>
<dbReference type="InterPro" id="IPR010432">
    <property type="entry name" value="RDD"/>
</dbReference>
<dbReference type="PANTHER" id="PTHR36115">
    <property type="entry name" value="PROLINE-RICH ANTIGEN HOMOLOG-RELATED"/>
    <property type="match status" value="1"/>
</dbReference>
<proteinExistence type="predicted"/>
<dbReference type="RefSeq" id="WP_142554267.1">
    <property type="nucleotide sequence ID" value="NZ_VIFX01000032.1"/>
</dbReference>
<evidence type="ECO:0000256" key="2">
    <source>
        <dbReference type="ARBA" id="ARBA00022475"/>
    </source>
</evidence>
<dbReference type="Pfam" id="PF06271">
    <property type="entry name" value="RDD"/>
    <property type="match status" value="1"/>
</dbReference>
<dbReference type="PANTHER" id="PTHR36115:SF6">
    <property type="entry name" value="PROLINE-RICH ANTIGEN HOMOLOG"/>
    <property type="match status" value="1"/>
</dbReference>
<feature type="domain" description="RDD" evidence="7">
    <location>
        <begin position="5"/>
        <end position="129"/>
    </location>
</feature>
<feature type="transmembrane region" description="Helical" evidence="6">
    <location>
        <begin position="12"/>
        <end position="36"/>
    </location>
</feature>
<evidence type="ECO:0000313" key="9">
    <source>
        <dbReference type="Proteomes" id="UP000315759"/>
    </source>
</evidence>
<protein>
    <submittedName>
        <fullName evidence="8">RDD family protein</fullName>
    </submittedName>
</protein>